<organism evidence="3 4">
    <name type="scientific">Desulfonatronum thiosulfatophilum</name>
    <dbReference type="NCBI Taxonomy" id="617002"/>
    <lineage>
        <taxon>Bacteria</taxon>
        <taxon>Pseudomonadati</taxon>
        <taxon>Thermodesulfobacteriota</taxon>
        <taxon>Desulfovibrionia</taxon>
        <taxon>Desulfovibrionales</taxon>
        <taxon>Desulfonatronaceae</taxon>
        <taxon>Desulfonatronum</taxon>
    </lineage>
</organism>
<gene>
    <name evidence="3" type="ORF">SAMN05660653_01478</name>
</gene>
<evidence type="ECO:0000313" key="3">
    <source>
        <dbReference type="EMBL" id="SDB30488.1"/>
    </source>
</evidence>
<dbReference type="AlphaFoldDB" id="A0A1G6CC82"/>
<proteinExistence type="inferred from homology"/>
<dbReference type="Proteomes" id="UP000198771">
    <property type="component" value="Unassembled WGS sequence"/>
</dbReference>
<feature type="domain" description="SUF system FeS cluster assembly SufBD core" evidence="2">
    <location>
        <begin position="143"/>
        <end position="372"/>
    </location>
</feature>
<name>A0A1G6CC82_9BACT</name>
<dbReference type="PANTHER" id="PTHR30508">
    <property type="entry name" value="FES CLUSTER ASSEMBLY PROTEIN SUF"/>
    <property type="match status" value="1"/>
</dbReference>
<dbReference type="STRING" id="617002.SAMN05660653_01478"/>
<sequence length="400" mass="43896">MSEIVEKPEQKNAGKPAGMDVSRFAFAKKDDGLVDFRSLSPEDKERLLMSGVDLDQASRSGTYLQVDHKNVHCDSCDPNVEILDITKALEKYDGLPEYFWAAVKKEQDDFTRMAAKEGLHGGYFIRAKAGMKITEPVQSCLFIKGEAVAQNVHNIIVVEEGAELHVITGCATAHNQQSALHLGISEIYIKKGGKLTFTMIHNWGEKVMVRPRTVGVVEEDGEFQSNYVLLKPVESVQSYPSIHLNGPRAVARFNSIIVAPTGSLVDTGNRIFLNAPETRGEIISRTITTGGKIIARGHIIGSHVPSKGHLECKGLILGNGIIHAIPELEGTIAGVELSHEAAVGKIAQEEIEYLMARGLDEDEATSTIVRGFLNVDIMGLPEKLRQTIEKTIEENQKDMF</sequence>
<dbReference type="InterPro" id="IPR037284">
    <property type="entry name" value="SUF_FeS_clus_asmbl_SufBD_sf"/>
</dbReference>
<evidence type="ECO:0000313" key="4">
    <source>
        <dbReference type="Proteomes" id="UP000198771"/>
    </source>
</evidence>
<dbReference type="InterPro" id="IPR000825">
    <property type="entry name" value="SUF_FeS_clus_asmbl_SufBD_core"/>
</dbReference>
<evidence type="ECO:0000259" key="2">
    <source>
        <dbReference type="Pfam" id="PF01458"/>
    </source>
</evidence>
<dbReference type="GO" id="GO:0016226">
    <property type="term" value="P:iron-sulfur cluster assembly"/>
    <property type="evidence" value="ECO:0007669"/>
    <property type="project" value="InterPro"/>
</dbReference>
<accession>A0A1G6CC82</accession>
<dbReference type="Pfam" id="PF01458">
    <property type="entry name" value="SUFBD_core"/>
    <property type="match status" value="1"/>
</dbReference>
<keyword evidence="4" id="KW-1185">Reference proteome</keyword>
<comment type="similarity">
    <text evidence="1">Belongs to the iron-sulfur cluster assembly SufBD family.</text>
</comment>
<evidence type="ECO:0000256" key="1">
    <source>
        <dbReference type="ARBA" id="ARBA00043967"/>
    </source>
</evidence>
<dbReference type="PANTHER" id="PTHR30508:SF1">
    <property type="entry name" value="UPF0051 PROTEIN ABCI8, CHLOROPLASTIC-RELATED"/>
    <property type="match status" value="1"/>
</dbReference>
<dbReference type="InterPro" id="IPR055346">
    <property type="entry name" value="Fe-S_cluster_assembly_SufBD"/>
</dbReference>
<protein>
    <recommendedName>
        <fullName evidence="2">SUF system FeS cluster assembly SufBD core domain-containing protein</fullName>
    </recommendedName>
</protein>
<dbReference type="SUPFAM" id="SSF101960">
    <property type="entry name" value="Stabilizer of iron transporter SufD"/>
    <property type="match status" value="1"/>
</dbReference>
<dbReference type="EMBL" id="FMXO01000007">
    <property type="protein sequence ID" value="SDB30488.1"/>
    <property type="molecule type" value="Genomic_DNA"/>
</dbReference>
<reference evidence="3 4" key="1">
    <citation type="submission" date="2016-10" db="EMBL/GenBank/DDBJ databases">
        <authorList>
            <person name="de Groot N.N."/>
        </authorList>
    </citation>
    <scope>NUCLEOTIDE SEQUENCE [LARGE SCALE GENOMIC DNA]</scope>
    <source>
        <strain evidence="3 4">ASO4-2</strain>
    </source>
</reference>